<sequence>MTARRLTTKRVEKPWGRHDLWPGFEDAAPGGDPIGEIWFEDQGADPELLVKYLFTSEKLSIQVHPDDAAARARGYERGKDEAWLILAAEPHATIAIGTLAPMTREELRASALDGTIEDKVDWKAVKANDVYYSPAGTVHAIGPGLTLIEVQQNVDLTYRLYDYGRPRELHLDDGIAVSNPVPFVAPHVAREIAPGRTMLADGPAFVMERWTGTGSGTLRPAEGRPVWLIPVAGGGTIDGEPLEAGGVWLTEGDSELTLADGGDMLVAYPGEGVVESLWG</sequence>
<gene>
    <name evidence="3" type="ORF">FOY91_15390</name>
</gene>
<evidence type="ECO:0000313" key="4">
    <source>
        <dbReference type="Proteomes" id="UP000318681"/>
    </source>
</evidence>
<proteinExistence type="predicted"/>
<evidence type="ECO:0000256" key="1">
    <source>
        <dbReference type="ARBA" id="ARBA00022723"/>
    </source>
</evidence>
<organism evidence="3 4">
    <name type="scientific">Alterirhizorhabdus solaris</name>
    <dbReference type="NCBI Taxonomy" id="2529389"/>
    <lineage>
        <taxon>Bacteria</taxon>
        <taxon>Pseudomonadati</taxon>
        <taxon>Pseudomonadota</taxon>
        <taxon>Alphaproteobacteria</taxon>
        <taxon>Sphingomonadales</taxon>
        <taxon>Rhizorhabdaceae</taxon>
        <taxon>Alterirhizorhabdus</taxon>
    </lineage>
</organism>
<protein>
    <submittedName>
        <fullName evidence="3">Phosphoheptose isomerase</fullName>
    </submittedName>
</protein>
<name>A0A558QY60_9SPHN</name>
<dbReference type="GO" id="GO:0016853">
    <property type="term" value="F:isomerase activity"/>
    <property type="evidence" value="ECO:0007669"/>
    <property type="project" value="UniProtKB-KW"/>
</dbReference>
<keyword evidence="1" id="KW-0479">Metal-binding</keyword>
<dbReference type="RefSeq" id="WP_145153924.1">
    <property type="nucleotide sequence ID" value="NZ_VNIM01000072.1"/>
</dbReference>
<keyword evidence="4" id="KW-1185">Reference proteome</keyword>
<evidence type="ECO:0000256" key="2">
    <source>
        <dbReference type="ARBA" id="ARBA00022833"/>
    </source>
</evidence>
<dbReference type="Proteomes" id="UP000318681">
    <property type="component" value="Unassembled WGS sequence"/>
</dbReference>
<evidence type="ECO:0000313" key="3">
    <source>
        <dbReference type="EMBL" id="TVV72106.1"/>
    </source>
</evidence>
<dbReference type="PANTHER" id="PTHR42742">
    <property type="entry name" value="TRANSCRIPTIONAL REPRESSOR MPRA"/>
    <property type="match status" value="1"/>
</dbReference>
<dbReference type="Gene3D" id="2.60.120.10">
    <property type="entry name" value="Jelly Rolls"/>
    <property type="match status" value="1"/>
</dbReference>
<dbReference type="InterPro" id="IPR014710">
    <property type="entry name" value="RmlC-like_jellyroll"/>
</dbReference>
<dbReference type="SUPFAM" id="SSF51182">
    <property type="entry name" value="RmlC-like cupins"/>
    <property type="match status" value="1"/>
</dbReference>
<dbReference type="PANTHER" id="PTHR42742:SF3">
    <property type="entry name" value="FRUCTOKINASE"/>
    <property type="match status" value="1"/>
</dbReference>
<dbReference type="InterPro" id="IPR051804">
    <property type="entry name" value="Carb_Metab_Reg_Kinase/Isom"/>
</dbReference>
<dbReference type="AlphaFoldDB" id="A0A558QY60"/>
<accession>A0A558QY60</accession>
<dbReference type="InterPro" id="IPR011051">
    <property type="entry name" value="RmlC_Cupin_sf"/>
</dbReference>
<comment type="caution">
    <text evidence="3">The sequence shown here is derived from an EMBL/GenBank/DDBJ whole genome shotgun (WGS) entry which is preliminary data.</text>
</comment>
<dbReference type="EMBL" id="VNIM01000072">
    <property type="protein sequence ID" value="TVV72106.1"/>
    <property type="molecule type" value="Genomic_DNA"/>
</dbReference>
<dbReference type="OrthoDB" id="9808275at2"/>
<keyword evidence="2" id="KW-0862">Zinc</keyword>
<dbReference type="CDD" id="cd07010">
    <property type="entry name" value="cupin_PMI_type_I_N_bac"/>
    <property type="match status" value="1"/>
</dbReference>
<reference evidence="3 4" key="1">
    <citation type="submission" date="2019-07" db="EMBL/GenBank/DDBJ databases">
        <title>Sphingomonas solaris sp. nov., isolated from a solar panel from Boston, Massachusetts.</title>
        <authorList>
            <person name="Tanner K."/>
            <person name="Pascual J."/>
            <person name="Mancuso C."/>
            <person name="Pereto J."/>
            <person name="Khalil A."/>
            <person name="Vilanova C."/>
        </authorList>
    </citation>
    <scope>NUCLEOTIDE SEQUENCE [LARGE SCALE GENOMIC DNA]</scope>
    <source>
        <strain evidence="3 4">R4DWN</strain>
    </source>
</reference>
<keyword evidence="3" id="KW-0413">Isomerase</keyword>
<dbReference type="GO" id="GO:0046872">
    <property type="term" value="F:metal ion binding"/>
    <property type="evidence" value="ECO:0007669"/>
    <property type="project" value="UniProtKB-KW"/>
</dbReference>